<name>A0A077ZW62_STYLE</name>
<dbReference type="OMA" id="MQITSAM"/>
<dbReference type="PRINTS" id="PR00126">
    <property type="entry name" value="ATPASEGAMMA"/>
</dbReference>
<keyword evidence="7 9" id="KW-0139">CF(1)</keyword>
<dbReference type="Proteomes" id="UP000039865">
    <property type="component" value="Unassembled WGS sequence"/>
</dbReference>
<protein>
    <recommendedName>
        <fullName evidence="9">ATP synthase subunit gamma</fullName>
    </recommendedName>
</protein>
<dbReference type="Gene3D" id="1.10.287.80">
    <property type="entry name" value="ATP synthase, gamma subunit, helix hairpin domain"/>
    <property type="match status" value="1"/>
</dbReference>
<dbReference type="InterPro" id="IPR035968">
    <property type="entry name" value="ATP_synth_F1_ATPase_gsu"/>
</dbReference>
<dbReference type="InParanoid" id="A0A077ZW62"/>
<comment type="similarity">
    <text evidence="2 9">Belongs to the ATPase gamma chain family.</text>
</comment>
<dbReference type="Gene3D" id="3.40.1380.10">
    <property type="match status" value="1"/>
</dbReference>
<feature type="coiled-coil region" evidence="10">
    <location>
        <begin position="247"/>
        <end position="284"/>
    </location>
</feature>
<dbReference type="SUPFAM" id="SSF52943">
    <property type="entry name" value="ATP synthase (F1-ATPase), gamma subunit"/>
    <property type="match status" value="1"/>
</dbReference>
<dbReference type="GO" id="GO:0045259">
    <property type="term" value="C:proton-transporting ATP synthase complex"/>
    <property type="evidence" value="ECO:0007669"/>
    <property type="project" value="UniProtKB-KW"/>
</dbReference>
<dbReference type="NCBIfam" id="TIGR01146">
    <property type="entry name" value="ATPsyn_F1gamma"/>
    <property type="match status" value="1"/>
</dbReference>
<dbReference type="FunCoup" id="A0A077ZW62">
    <property type="interactions" value="327"/>
</dbReference>
<dbReference type="EMBL" id="CCKQ01003079">
    <property type="protein sequence ID" value="CDW74190.1"/>
    <property type="molecule type" value="Genomic_DNA"/>
</dbReference>
<proteinExistence type="inferred from homology"/>
<sequence length="304" mass="34735">MFSKPIQRLQTSSVVLRESRRGFAVNEKQIKMRMKSVKSIEKITKAMKMVAASKMRGELTRLEAGKRFGFNSVDMVFKSDSYLQRKAPVQDMHDSSEYIIPLTSDRGLCGGINSNIVREIKGYVKDKNRSKIRIMPVGEKGSMAMIRPFPDMLKMSISDIGSPCNYPTIMAISDQVMRDSEGYDKIVVYYNEFKSAISQIIRRMELMPRKRFLDTMKFARLYNQKLPDKNTSNPALYELYLTSNLWIAFLNNAASEQSARMNAMENASKNAREIVEKLNLLYNKARQARITMELVEIISGASAL</sequence>
<evidence type="ECO:0000256" key="9">
    <source>
        <dbReference type="RuleBase" id="RU004001"/>
    </source>
</evidence>
<evidence type="ECO:0000256" key="6">
    <source>
        <dbReference type="ARBA" id="ARBA00023136"/>
    </source>
</evidence>
<evidence type="ECO:0000256" key="3">
    <source>
        <dbReference type="ARBA" id="ARBA00022448"/>
    </source>
</evidence>
<keyword evidence="4 9" id="KW-0375">Hydrogen ion transport</keyword>
<evidence type="ECO:0000313" key="12">
    <source>
        <dbReference type="Proteomes" id="UP000039865"/>
    </source>
</evidence>
<dbReference type="InterPro" id="IPR023632">
    <property type="entry name" value="ATP_synth_F1_gsu_CS"/>
</dbReference>
<evidence type="ECO:0000256" key="1">
    <source>
        <dbReference type="ARBA" id="ARBA00004170"/>
    </source>
</evidence>
<dbReference type="OrthoDB" id="300645at2759"/>
<evidence type="ECO:0000256" key="8">
    <source>
        <dbReference type="ARBA" id="ARBA00023310"/>
    </source>
</evidence>
<dbReference type="PROSITE" id="PS00153">
    <property type="entry name" value="ATPASE_GAMMA"/>
    <property type="match status" value="1"/>
</dbReference>
<gene>
    <name evidence="11" type="primary">Contig2363.g2553</name>
    <name evidence="11" type="ORF">STYLEM_3184</name>
</gene>
<dbReference type="InterPro" id="IPR000131">
    <property type="entry name" value="ATP_synth_F1_gsu"/>
</dbReference>
<dbReference type="AlphaFoldDB" id="A0A077ZW62"/>
<keyword evidence="6" id="KW-0472">Membrane</keyword>
<evidence type="ECO:0000256" key="2">
    <source>
        <dbReference type="ARBA" id="ARBA00007681"/>
    </source>
</evidence>
<accession>A0A077ZW62</accession>
<keyword evidence="10" id="KW-0175">Coiled coil</keyword>
<dbReference type="PANTHER" id="PTHR11693">
    <property type="entry name" value="ATP SYNTHASE GAMMA CHAIN"/>
    <property type="match status" value="1"/>
</dbReference>
<dbReference type="PIRSF" id="PIRSF039089">
    <property type="entry name" value="ATP_synthase_gamma"/>
    <property type="match status" value="1"/>
</dbReference>
<keyword evidence="3 9" id="KW-0813">Transport</keyword>
<keyword evidence="12" id="KW-1185">Reference proteome</keyword>
<evidence type="ECO:0000256" key="10">
    <source>
        <dbReference type="SAM" id="Coils"/>
    </source>
</evidence>
<keyword evidence="8 9" id="KW-0066">ATP synthesis</keyword>
<keyword evidence="5 9" id="KW-0406">Ion transport</keyword>
<comment type="subunit">
    <text evidence="9">F-type ATPases have 2 components, CF(1) - the catalytic core - and CF(0) - the membrane proton channel. CF(1) and CF(0) have multiple subunits.</text>
</comment>
<dbReference type="CDD" id="cd12151">
    <property type="entry name" value="F1-ATPase_gamma"/>
    <property type="match status" value="1"/>
</dbReference>
<reference evidence="11 12" key="1">
    <citation type="submission" date="2014-06" db="EMBL/GenBank/DDBJ databases">
        <authorList>
            <person name="Swart Estienne"/>
        </authorList>
    </citation>
    <scope>NUCLEOTIDE SEQUENCE [LARGE SCALE GENOMIC DNA]</scope>
    <source>
        <strain evidence="11 12">130c</strain>
    </source>
</reference>
<dbReference type="Pfam" id="PF00231">
    <property type="entry name" value="ATP-synt"/>
    <property type="match status" value="1"/>
</dbReference>
<organism evidence="11 12">
    <name type="scientific">Stylonychia lemnae</name>
    <name type="common">Ciliate</name>
    <dbReference type="NCBI Taxonomy" id="5949"/>
    <lineage>
        <taxon>Eukaryota</taxon>
        <taxon>Sar</taxon>
        <taxon>Alveolata</taxon>
        <taxon>Ciliophora</taxon>
        <taxon>Intramacronucleata</taxon>
        <taxon>Spirotrichea</taxon>
        <taxon>Stichotrichia</taxon>
        <taxon>Sporadotrichida</taxon>
        <taxon>Oxytrichidae</taxon>
        <taxon>Stylonychinae</taxon>
        <taxon>Stylonychia</taxon>
    </lineage>
</organism>
<dbReference type="PANTHER" id="PTHR11693:SF22">
    <property type="entry name" value="ATP SYNTHASE SUBUNIT GAMMA, MITOCHONDRIAL"/>
    <property type="match status" value="1"/>
</dbReference>
<evidence type="ECO:0000256" key="4">
    <source>
        <dbReference type="ARBA" id="ARBA00022781"/>
    </source>
</evidence>
<evidence type="ECO:0000313" key="11">
    <source>
        <dbReference type="EMBL" id="CDW74190.1"/>
    </source>
</evidence>
<dbReference type="GO" id="GO:0046933">
    <property type="term" value="F:proton-transporting ATP synthase activity, rotational mechanism"/>
    <property type="evidence" value="ECO:0007669"/>
    <property type="project" value="InterPro"/>
</dbReference>
<evidence type="ECO:0000256" key="7">
    <source>
        <dbReference type="ARBA" id="ARBA00023196"/>
    </source>
</evidence>
<evidence type="ECO:0000256" key="5">
    <source>
        <dbReference type="ARBA" id="ARBA00023065"/>
    </source>
</evidence>
<comment type="subcellular location">
    <subcellularLocation>
        <location evidence="1">Membrane</location>
        <topology evidence="1">Peripheral membrane protein</topology>
    </subcellularLocation>
</comment>